<feature type="compositionally biased region" description="Basic residues" evidence="1">
    <location>
        <begin position="391"/>
        <end position="400"/>
    </location>
</feature>
<evidence type="ECO:0000313" key="2">
    <source>
        <dbReference type="EMBL" id="KAK9744618.1"/>
    </source>
</evidence>
<feature type="compositionally biased region" description="Basic residues" evidence="1">
    <location>
        <begin position="351"/>
        <end position="370"/>
    </location>
</feature>
<feature type="region of interest" description="Disordered" evidence="1">
    <location>
        <begin position="1"/>
        <end position="20"/>
    </location>
</feature>
<gene>
    <name evidence="2" type="ORF">QE152_g7661</name>
</gene>
<dbReference type="Proteomes" id="UP001458880">
    <property type="component" value="Unassembled WGS sequence"/>
</dbReference>
<proteinExistence type="predicted"/>
<reference evidence="2 3" key="1">
    <citation type="journal article" date="2024" name="BMC Genomics">
        <title>De novo assembly and annotation of Popillia japonica's genome with initial clues to its potential as an invasive pest.</title>
        <authorList>
            <person name="Cucini C."/>
            <person name="Boschi S."/>
            <person name="Funari R."/>
            <person name="Cardaioli E."/>
            <person name="Iannotti N."/>
            <person name="Marturano G."/>
            <person name="Paoli F."/>
            <person name="Bruttini M."/>
            <person name="Carapelli A."/>
            <person name="Frati F."/>
            <person name="Nardi F."/>
        </authorList>
    </citation>
    <scope>NUCLEOTIDE SEQUENCE [LARGE SCALE GENOMIC DNA]</scope>
    <source>
        <strain evidence="2">DMR45628</strain>
    </source>
</reference>
<evidence type="ECO:0000256" key="1">
    <source>
        <dbReference type="SAM" id="MobiDB-lite"/>
    </source>
</evidence>
<feature type="region of interest" description="Disordered" evidence="1">
    <location>
        <begin position="112"/>
        <end position="215"/>
    </location>
</feature>
<feature type="compositionally biased region" description="Basic and acidic residues" evidence="1">
    <location>
        <begin position="191"/>
        <end position="215"/>
    </location>
</feature>
<feature type="compositionally biased region" description="Polar residues" evidence="1">
    <location>
        <begin position="739"/>
        <end position="756"/>
    </location>
</feature>
<comment type="caution">
    <text evidence="2">The sequence shown here is derived from an EMBL/GenBank/DDBJ whole genome shotgun (WGS) entry which is preliminary data.</text>
</comment>
<evidence type="ECO:0000313" key="3">
    <source>
        <dbReference type="Proteomes" id="UP001458880"/>
    </source>
</evidence>
<name>A0AAW1MF38_POPJA</name>
<dbReference type="AlphaFoldDB" id="A0AAW1MF38"/>
<feature type="compositionally biased region" description="Basic and acidic residues" evidence="1">
    <location>
        <begin position="268"/>
        <end position="332"/>
    </location>
</feature>
<accession>A0AAW1MF38</accession>
<dbReference type="EMBL" id="JASPKY010000056">
    <property type="protein sequence ID" value="KAK9744618.1"/>
    <property type="molecule type" value="Genomic_DNA"/>
</dbReference>
<feature type="compositionally biased region" description="Basic residues" evidence="1">
    <location>
        <begin position="154"/>
        <end position="190"/>
    </location>
</feature>
<organism evidence="2 3">
    <name type="scientific">Popillia japonica</name>
    <name type="common">Japanese beetle</name>
    <dbReference type="NCBI Taxonomy" id="7064"/>
    <lineage>
        <taxon>Eukaryota</taxon>
        <taxon>Metazoa</taxon>
        <taxon>Ecdysozoa</taxon>
        <taxon>Arthropoda</taxon>
        <taxon>Hexapoda</taxon>
        <taxon>Insecta</taxon>
        <taxon>Pterygota</taxon>
        <taxon>Neoptera</taxon>
        <taxon>Endopterygota</taxon>
        <taxon>Coleoptera</taxon>
        <taxon>Polyphaga</taxon>
        <taxon>Scarabaeiformia</taxon>
        <taxon>Scarabaeidae</taxon>
        <taxon>Rutelinae</taxon>
        <taxon>Popillia</taxon>
    </lineage>
</organism>
<feature type="region of interest" description="Disordered" evidence="1">
    <location>
        <begin position="263"/>
        <end position="417"/>
    </location>
</feature>
<keyword evidence="3" id="KW-1185">Reference proteome</keyword>
<protein>
    <submittedName>
        <fullName evidence="2">Uncharacterized protein</fullName>
    </submittedName>
</protein>
<feature type="compositionally biased region" description="Basic and acidic residues" evidence="1">
    <location>
        <begin position="340"/>
        <end position="350"/>
    </location>
</feature>
<feature type="region of interest" description="Disordered" evidence="1">
    <location>
        <begin position="699"/>
        <end position="787"/>
    </location>
</feature>
<sequence length="843" mass="96566">MENGKKKSAKSATTEPTGIHIKAEAETCSQNIDVAVKEAVIKVESVTPNETGKKTENLTKQVRVSDNNAEDITETKEIKCEPVEEDVPESFFDDLMSEDFIEGLNVVDTWEGDDVNQSSHTTDTIDKDVPVSRSSLSSNDKSKNNLKSNDTKMEKKKKNYKKSKEKPRRSTSKNRELRRTKRSRSRSRNRKTGDGNTRRDPNKTHRDILRDKDKCEKDKSAKILHEKLKVVETGLVPPGMEMEVDMVRSEKINKLEEGEIIADVEDETEKKASSTKSMEKKQSIDRKWPERSIEEKKASSTKSMEKKQSIDRKWPERSIERKRENKHPRIEYTRLSPPRIRRDISPEIRRDTRRIRSRSPRRRSSPRNRSRSIERRIERRRRSLSRSLSKERKRKYKSPPRKTSPLIKRDNLAPLRQTPPRNIHQELLNASMPPGLHNIPHMNNPQNFITQANVELDQQFFIGQATFEPSYSAPPSNPLMEQNTLQPPLIPPNMQHNFQQNWIVEQPPNYFHPGHMFNPEPNNFQASMGPPMGFVDNVGVNMLPHQQPAQFPVEDSAPPPIVTKEDEEKVFARLLEENKITLSDYLSVTAKATDNSHPVDIQNKIKVISHCQDALSEINGTTKMSGKFLLRKSQKCPIKPSSAEGLSPFKKVPAIKFQYTTSTKQLEDKPYLSSSLNRLLYRLGKEALFQEIHLPSTPINSKQIDSKEPQKIVKKTASISTQTDPPPVSDFGCQVTMEDVSSPSPTKSATKQQSLAKLTPAQLLAQAERESSPPPAPKWIPPLMRNQRNDANFRDFDDMDRRATYNQESAGWTIPGRNFVNTNNAFYNRSPEDLNHLYYGNRH</sequence>